<name>A0A1J1LTG4_9CYAN</name>
<dbReference type="RefSeq" id="WP_139295181.1">
    <property type="nucleotide sequence ID" value="NZ_LN889815.1"/>
</dbReference>
<dbReference type="Proteomes" id="UP000184315">
    <property type="component" value="Unassembled WGS sequence"/>
</dbReference>
<reference evidence="2" key="1">
    <citation type="submission" date="2015-10" db="EMBL/GenBank/DDBJ databases">
        <authorList>
            <person name="Regsiter A."/>
            <person name="william w."/>
        </authorList>
    </citation>
    <scope>NUCLEOTIDE SEQUENCE [LARGE SCALE GENOMIC DNA]</scope>
</reference>
<accession>A0A1J1LTG4</accession>
<organism evidence="1 2">
    <name type="scientific">Planktothrix tepida PCC 9214</name>
    <dbReference type="NCBI Taxonomy" id="671072"/>
    <lineage>
        <taxon>Bacteria</taxon>
        <taxon>Bacillati</taxon>
        <taxon>Cyanobacteriota</taxon>
        <taxon>Cyanophyceae</taxon>
        <taxon>Oscillatoriophycideae</taxon>
        <taxon>Oscillatoriales</taxon>
        <taxon>Microcoleaceae</taxon>
        <taxon>Planktothrix</taxon>
    </lineage>
</organism>
<gene>
    <name evidence="1" type="ORF">PL9214670128</name>
</gene>
<keyword evidence="2" id="KW-1185">Reference proteome</keyword>
<sequence length="132" mass="14931">MMYNQRLKVVISGSRSLKRLPPEAIATIQRIIQLNAIILIGDCYGTDFLVQTYLKQADYHQVKVFHIGKSPRNNAGFATVQIKGSYSERDRIMCSQADFGLAIIQNNSPGTLKNIQRMPHRVKVIRVPVNFS</sequence>
<proteinExistence type="predicted"/>
<dbReference type="OrthoDB" id="279654at2"/>
<evidence type="ECO:0000313" key="2">
    <source>
        <dbReference type="Proteomes" id="UP000184315"/>
    </source>
</evidence>
<dbReference type="STRING" id="671072.PL9214670128"/>
<dbReference type="EMBL" id="CZDF01000174">
    <property type="protein sequence ID" value="CUR35502.1"/>
    <property type="molecule type" value="Genomic_DNA"/>
</dbReference>
<dbReference type="AlphaFoldDB" id="A0A1J1LTG4"/>
<protein>
    <submittedName>
        <fullName evidence="1">Uncharacterized protein</fullName>
    </submittedName>
</protein>
<evidence type="ECO:0000313" key="1">
    <source>
        <dbReference type="EMBL" id="CUR35502.1"/>
    </source>
</evidence>